<keyword evidence="1" id="KW-0472">Membrane</keyword>
<evidence type="ECO:0000313" key="2">
    <source>
        <dbReference type="EMBL" id="KAF5402451.1"/>
    </source>
</evidence>
<comment type="caution">
    <text evidence="2">The sequence shown here is derived from an EMBL/GenBank/DDBJ whole genome shotgun (WGS) entry which is preliminary data.</text>
</comment>
<protein>
    <submittedName>
        <fullName evidence="2">Uncharacterized protein</fullName>
    </submittedName>
</protein>
<feature type="transmembrane region" description="Helical" evidence="1">
    <location>
        <begin position="118"/>
        <end position="145"/>
    </location>
</feature>
<feature type="transmembrane region" description="Helical" evidence="1">
    <location>
        <begin position="208"/>
        <end position="229"/>
    </location>
</feature>
<feature type="transmembrane region" description="Helical" evidence="1">
    <location>
        <begin position="259"/>
        <end position="280"/>
    </location>
</feature>
<feature type="transmembrane region" description="Helical" evidence="1">
    <location>
        <begin position="330"/>
        <end position="353"/>
    </location>
</feature>
<reference evidence="2" key="1">
    <citation type="submission" date="2019-05" db="EMBL/GenBank/DDBJ databases">
        <title>Annotation for the trematode Paragonimus heterotremus.</title>
        <authorList>
            <person name="Choi Y.-J."/>
        </authorList>
    </citation>
    <scope>NUCLEOTIDE SEQUENCE</scope>
    <source>
        <strain evidence="2">LC</strain>
    </source>
</reference>
<organism evidence="2 3">
    <name type="scientific">Paragonimus heterotremus</name>
    <dbReference type="NCBI Taxonomy" id="100268"/>
    <lineage>
        <taxon>Eukaryota</taxon>
        <taxon>Metazoa</taxon>
        <taxon>Spiralia</taxon>
        <taxon>Lophotrochozoa</taxon>
        <taxon>Platyhelminthes</taxon>
        <taxon>Trematoda</taxon>
        <taxon>Digenea</taxon>
        <taxon>Plagiorchiida</taxon>
        <taxon>Troglotremata</taxon>
        <taxon>Troglotrematidae</taxon>
        <taxon>Paragonimus</taxon>
    </lineage>
</organism>
<keyword evidence="3" id="KW-1185">Reference proteome</keyword>
<accession>A0A8J4TIY4</accession>
<feature type="transmembrane region" description="Helical" evidence="1">
    <location>
        <begin position="292"/>
        <end position="310"/>
    </location>
</feature>
<evidence type="ECO:0000313" key="3">
    <source>
        <dbReference type="Proteomes" id="UP000748531"/>
    </source>
</evidence>
<keyword evidence="1" id="KW-1133">Transmembrane helix</keyword>
<dbReference type="EMBL" id="LUCH01001806">
    <property type="protein sequence ID" value="KAF5402451.1"/>
    <property type="molecule type" value="Genomic_DNA"/>
</dbReference>
<dbReference type="Proteomes" id="UP000748531">
    <property type="component" value="Unassembled WGS sequence"/>
</dbReference>
<evidence type="ECO:0000256" key="1">
    <source>
        <dbReference type="SAM" id="Phobius"/>
    </source>
</evidence>
<sequence length="484" mass="55390">MQNETEDYYNDPVYELLEALVLMSTSVTHPVRQFVTCLLSGFFVVGILLIVPALMQTAAAYVWAAQVRKECNIPVRTLDATRKSIAQTTGIRIEPGDVSQAEVQTVRKLLSKQDRTLFLYRLLACCASLFVLIFSTLPQLVIAIAKPTSATSIDKMWGWCQAFVYADYSTRCLATYLIVVPFGLMYWNYFFSEIVPRYNLLTDNVFRVILLAAIPIAMFSFLVPIPLVAQQFRQTVNEFGVQCDSTPNALVTALYYDFAVTRVIPVILVIGIGSGFLRWLPRSDYGVFYEPGIFILFVLPHMLCELIIHICHRAHLLHHLVGINFSNFMLLTYSFYHMSFSSTFVLATMRSVVAEIREEMRRRQFFFLGDLPDEVEENASDFHGSKRRTNLIHGLQKQFSVAFRWKPDFTEEETRTIINNPIASALPENRADIVDSVDEVIPLRENISTQEDKQEKVDDAVLHYAILQRSAHLKKQEDTHLRPR</sequence>
<keyword evidence="1" id="KW-0812">Transmembrane</keyword>
<dbReference type="AlphaFoldDB" id="A0A8J4TIY4"/>
<feature type="transmembrane region" description="Helical" evidence="1">
    <location>
        <begin position="165"/>
        <end position="187"/>
    </location>
</feature>
<gene>
    <name evidence="2" type="ORF">PHET_04328</name>
</gene>
<proteinExistence type="predicted"/>
<name>A0A8J4TIY4_9TREM</name>
<dbReference type="OrthoDB" id="6225086at2759"/>